<dbReference type="AlphaFoldDB" id="A0A9N9C6F3"/>
<dbReference type="Gene3D" id="1.10.150.50">
    <property type="entry name" value="Transcription Factor, Ets-1"/>
    <property type="match status" value="1"/>
</dbReference>
<organism evidence="1 2">
    <name type="scientific">Dentiscutata erythropus</name>
    <dbReference type="NCBI Taxonomy" id="1348616"/>
    <lineage>
        <taxon>Eukaryota</taxon>
        <taxon>Fungi</taxon>
        <taxon>Fungi incertae sedis</taxon>
        <taxon>Mucoromycota</taxon>
        <taxon>Glomeromycotina</taxon>
        <taxon>Glomeromycetes</taxon>
        <taxon>Diversisporales</taxon>
        <taxon>Gigasporaceae</taxon>
        <taxon>Dentiscutata</taxon>
    </lineage>
</organism>
<dbReference type="InterPro" id="IPR013761">
    <property type="entry name" value="SAM/pointed_sf"/>
</dbReference>
<name>A0A9N9C6F3_9GLOM</name>
<evidence type="ECO:0000313" key="2">
    <source>
        <dbReference type="Proteomes" id="UP000789405"/>
    </source>
</evidence>
<gene>
    <name evidence="1" type="ORF">DERYTH_LOCUS7101</name>
</gene>
<evidence type="ECO:0000313" key="1">
    <source>
        <dbReference type="EMBL" id="CAG8589710.1"/>
    </source>
</evidence>
<dbReference type="EMBL" id="CAJVPY010003365">
    <property type="protein sequence ID" value="CAG8589710.1"/>
    <property type="molecule type" value="Genomic_DNA"/>
</dbReference>
<proteinExistence type="predicted"/>
<reference evidence="1" key="1">
    <citation type="submission" date="2021-06" db="EMBL/GenBank/DDBJ databases">
        <authorList>
            <person name="Kallberg Y."/>
            <person name="Tangrot J."/>
            <person name="Rosling A."/>
        </authorList>
    </citation>
    <scope>NUCLEOTIDE SEQUENCE</scope>
    <source>
        <strain evidence="1">MA453B</strain>
    </source>
</reference>
<comment type="caution">
    <text evidence="1">The sequence shown here is derived from an EMBL/GenBank/DDBJ whole genome shotgun (WGS) entry which is preliminary data.</text>
</comment>
<protein>
    <submittedName>
        <fullName evidence="1">22365_t:CDS:1</fullName>
    </submittedName>
</protein>
<sequence length="183" mass="21768">MAKRWKMKELIDFLQKKEDLDLDKDDLEIISKEKINGCDFLKISEEKLRSYKMAALRTLHGRNYGQTEKLWVDSLEAMRNEYVIVIARDNTQKKFSMRPRYEIVGNENTEKLIMQLRWDSEDLICVTENKQHQIPVVPERSHKLVNYHIYTIEFTEDALNKESEEYQILHKSVKRVFGVVAVC</sequence>
<dbReference type="Proteomes" id="UP000789405">
    <property type="component" value="Unassembled WGS sequence"/>
</dbReference>
<accession>A0A9N9C6F3</accession>
<keyword evidence="2" id="KW-1185">Reference proteome</keyword>
<dbReference type="OrthoDB" id="2370786at2759"/>